<keyword evidence="1" id="KW-1133">Transmembrane helix</keyword>
<dbReference type="AlphaFoldDB" id="A0AAP4EWX5"/>
<dbReference type="EMBL" id="JASGBQ010000006">
    <property type="protein sequence ID" value="MDI9241959.1"/>
    <property type="molecule type" value="Genomic_DNA"/>
</dbReference>
<comment type="caution">
    <text evidence="2">The sequence shown here is derived from an EMBL/GenBank/DDBJ whole genome shotgun (WGS) entry which is preliminary data.</text>
</comment>
<proteinExistence type="predicted"/>
<accession>A0AAP4EWX5</accession>
<evidence type="ECO:0000313" key="2">
    <source>
        <dbReference type="EMBL" id="MDI9241959.1"/>
    </source>
</evidence>
<keyword evidence="1" id="KW-0812">Transmembrane</keyword>
<evidence type="ECO:0000313" key="3">
    <source>
        <dbReference type="Proteomes" id="UP001300383"/>
    </source>
</evidence>
<reference evidence="2 3" key="1">
    <citation type="submission" date="2023-05" db="EMBL/GenBank/DDBJ databases">
        <title>[ruminococcus] sp. nov., isolated from a pig farm feces dump.</title>
        <authorList>
            <person name="Chang Y.-H."/>
        </authorList>
    </citation>
    <scope>NUCLEOTIDE SEQUENCE [LARGE SCALE GENOMIC DNA]</scope>
    <source>
        <strain evidence="2 3">YH-rum2234</strain>
    </source>
</reference>
<gene>
    <name evidence="2" type="ORF">QJ036_05625</name>
</gene>
<dbReference type="Pfam" id="PF10112">
    <property type="entry name" value="Halogen_Hydrol"/>
    <property type="match status" value="1"/>
</dbReference>
<keyword evidence="1" id="KW-0472">Membrane</keyword>
<sequence length="221" mass="25073">MKNKSSGVPGIVVAVGLVILFLFSRRFFPSLSTILLVGFGIILALVVLIVVLVIYFSRKKPDNKDGSQPAENVNAILSKGRANLMELRRLGMRIKNPEVRGLGEEICRIIDRILRTLKDQPEDITRVRRFFNYYLPTLGNILLKYVRVEESGISAPEMTESTVACLRDIRTAMEKQYQNLFEDDILDLSVEMETLTRICRRDGLLSDEELKNGDSKINLIL</sequence>
<name>A0AAP4EWX5_9FIRM</name>
<feature type="transmembrane region" description="Helical" evidence="1">
    <location>
        <begin position="7"/>
        <end position="28"/>
    </location>
</feature>
<dbReference type="InterPro" id="IPR018770">
    <property type="entry name" value="ChloroindolylP_hydrolase"/>
</dbReference>
<dbReference type="Proteomes" id="UP001300383">
    <property type="component" value="Unassembled WGS sequence"/>
</dbReference>
<feature type="transmembrane region" description="Helical" evidence="1">
    <location>
        <begin position="34"/>
        <end position="56"/>
    </location>
</feature>
<dbReference type="RefSeq" id="WP_283230465.1">
    <property type="nucleotide sequence ID" value="NZ_JASGBQ010000006.1"/>
</dbReference>
<keyword evidence="3" id="KW-1185">Reference proteome</keyword>
<organism evidence="2 3">
    <name type="scientific">Fusibacillus kribbianus</name>
    <dbReference type="NCBI Taxonomy" id="3044208"/>
    <lineage>
        <taxon>Bacteria</taxon>
        <taxon>Bacillati</taxon>
        <taxon>Bacillota</taxon>
        <taxon>Clostridia</taxon>
        <taxon>Lachnospirales</taxon>
        <taxon>Lachnospiraceae</taxon>
        <taxon>Fusibacillus</taxon>
    </lineage>
</organism>
<evidence type="ECO:0000256" key="1">
    <source>
        <dbReference type="SAM" id="Phobius"/>
    </source>
</evidence>
<protein>
    <submittedName>
        <fullName evidence="2">5-bromo-4-chloroindolyl phosphate hydrolysis family protein</fullName>
    </submittedName>
</protein>